<dbReference type="EMBL" id="JAKVTV010000005">
    <property type="protein sequence ID" value="MCH4824305.1"/>
    <property type="molecule type" value="Genomic_DNA"/>
</dbReference>
<evidence type="ECO:0000313" key="1">
    <source>
        <dbReference type="EMBL" id="MCH4824305.1"/>
    </source>
</evidence>
<reference evidence="1" key="1">
    <citation type="submission" date="2022-03" db="EMBL/GenBank/DDBJ databases">
        <title>Gramella crocea sp. nov., isolated from activated sludge of a seafood processing plant.</title>
        <authorList>
            <person name="Zhang X."/>
        </authorList>
    </citation>
    <scope>NUCLEOTIDE SEQUENCE</scope>
    <source>
        <strain evidence="1">YJ019</strain>
    </source>
</reference>
<sequence length="697" mass="75773">MSVQAREILKNFITCLNEETRNKYYNLLDSFWHKAEGKIIKTVNKDEDGKITGLTVVDLDGNTEVMNLPSYPTSQPISFITGLQTELNKLVEKIPGKTLTTNDLTDELLQKLNDLNNYQHPQYHQISEIENLAQALTDLEVPEGLGYSEVNFTTAYEQKLLSYPINHYAAPVADLAALALIPEQDIPNFQRRPVQSEKVDYFYDRDAVEGDVAPDDQTEGTGFWVKVIVEQTPQQIVSAIDSLIGTDWKTQRTVEFIQDVVGAMFQTGNHVNISTNYDDVNGSIDITGSSGGTGGGFDQEAVEDIVGNLIIPEFGINAVYDDVNNAIRLSIQGEIFTTSYKNKIDANEAAITALQTGKEKKRTKKVVNNTTQYTVIAADFTDFELHFTGDTSGDEIDVIINTGVCPNTEPSTGLQIVSEANHVLNYTGTATLTTQAGALKKTANDGSSVAISGVKPLSGVNDLGLFGSLQSDGSGVDPGGELNVQADWDETDDTSDAYIKNKPTSLGETYDVVTNTENGLIKAPNITVGATNYSPVITSPSEGFTYTPGDSGSLEVDFDLNPTTQSSGKSVFKYDKGTDSFDWEDEVSAIEKFDSGIEVGTASPEISFIKLGKWLSFEKDGAITFKMGMNTNVQTWYGGVEIQGSNINSGNLTIAGANHITILYPSTKTNEIIQNGYFRIKFISDNVALLTGDLANV</sequence>
<dbReference type="AlphaFoldDB" id="A0A9X2AAB6"/>
<dbReference type="RefSeq" id="WP_240714473.1">
    <property type="nucleotide sequence ID" value="NZ_JAKVTV010000005.1"/>
</dbReference>
<dbReference type="Proteomes" id="UP001139226">
    <property type="component" value="Unassembled WGS sequence"/>
</dbReference>
<accession>A0A9X2AAB6</accession>
<organism evidence="1 2">
    <name type="scientific">Christiangramia lutea</name>
    <dbReference type="NCBI Taxonomy" id="1607951"/>
    <lineage>
        <taxon>Bacteria</taxon>
        <taxon>Pseudomonadati</taxon>
        <taxon>Bacteroidota</taxon>
        <taxon>Flavobacteriia</taxon>
        <taxon>Flavobacteriales</taxon>
        <taxon>Flavobacteriaceae</taxon>
        <taxon>Christiangramia</taxon>
    </lineage>
</organism>
<name>A0A9X2AAB6_9FLAO</name>
<comment type="caution">
    <text evidence="1">The sequence shown here is derived from an EMBL/GenBank/DDBJ whole genome shotgun (WGS) entry which is preliminary data.</text>
</comment>
<proteinExistence type="predicted"/>
<gene>
    <name evidence="1" type="ORF">ML462_14105</name>
</gene>
<keyword evidence="2" id="KW-1185">Reference proteome</keyword>
<evidence type="ECO:0000313" key="2">
    <source>
        <dbReference type="Proteomes" id="UP001139226"/>
    </source>
</evidence>
<protein>
    <submittedName>
        <fullName evidence="1">Uncharacterized protein</fullName>
    </submittedName>
</protein>